<dbReference type="RefSeq" id="WP_309689365.1">
    <property type="nucleotide sequence ID" value="NZ_JAVIZQ010000001.1"/>
</dbReference>
<name>A0ABU1HPY4_9MICO</name>
<sequence>MTSATIHLVVPTRAERKLLGLAGRLTAFVEHRIERRAEKRALDLRLLRQRQAGRQDPHAADHLLAQMGISRR</sequence>
<proteinExistence type="predicted"/>
<comment type="caution">
    <text evidence="2">The sequence shown here is derived from an EMBL/GenBank/DDBJ whole genome shotgun (WGS) entry which is preliminary data.</text>
</comment>
<keyword evidence="3" id="KW-1185">Reference proteome</keyword>
<protein>
    <submittedName>
        <fullName evidence="2">Uncharacterized protein</fullName>
    </submittedName>
</protein>
<organism evidence="2 3">
    <name type="scientific">Microbacterium foliorum</name>
    <dbReference type="NCBI Taxonomy" id="104336"/>
    <lineage>
        <taxon>Bacteria</taxon>
        <taxon>Bacillati</taxon>
        <taxon>Actinomycetota</taxon>
        <taxon>Actinomycetes</taxon>
        <taxon>Micrococcales</taxon>
        <taxon>Microbacteriaceae</taxon>
        <taxon>Microbacterium</taxon>
    </lineage>
</organism>
<reference evidence="2 3" key="1">
    <citation type="submission" date="2023-08" db="EMBL/GenBank/DDBJ databases">
        <title>Functional and genomic diversity of the sorghum phyllosphere microbiome.</title>
        <authorList>
            <person name="Shade A."/>
        </authorList>
    </citation>
    <scope>NUCLEOTIDE SEQUENCE [LARGE SCALE GENOMIC DNA]</scope>
    <source>
        <strain evidence="2 3">SORGH_AS_0445</strain>
    </source>
</reference>
<feature type="region of interest" description="Disordered" evidence="1">
    <location>
        <begin position="51"/>
        <end position="72"/>
    </location>
</feature>
<evidence type="ECO:0000313" key="3">
    <source>
        <dbReference type="Proteomes" id="UP001249291"/>
    </source>
</evidence>
<accession>A0ABU1HPY4</accession>
<evidence type="ECO:0000256" key="1">
    <source>
        <dbReference type="SAM" id="MobiDB-lite"/>
    </source>
</evidence>
<evidence type="ECO:0000313" key="2">
    <source>
        <dbReference type="EMBL" id="MDR6141896.1"/>
    </source>
</evidence>
<dbReference type="Proteomes" id="UP001249291">
    <property type="component" value="Unassembled WGS sequence"/>
</dbReference>
<dbReference type="EMBL" id="JAVIZQ010000001">
    <property type="protein sequence ID" value="MDR6141896.1"/>
    <property type="molecule type" value="Genomic_DNA"/>
</dbReference>
<gene>
    <name evidence="2" type="ORF">QE375_001450</name>
</gene>